<dbReference type="SUPFAM" id="SSF158499">
    <property type="entry name" value="DnaD domain-like"/>
    <property type="match status" value="1"/>
</dbReference>
<evidence type="ECO:0000313" key="6">
    <source>
        <dbReference type="Proteomes" id="UP000051565"/>
    </source>
</evidence>
<dbReference type="PANTHER" id="PTHR37293:SF6">
    <property type="entry name" value="DNA REPLICATION PROTEIN DNAD"/>
    <property type="match status" value="1"/>
</dbReference>
<keyword evidence="6" id="KW-1185">Reference proteome</keyword>
<dbReference type="InterPro" id="IPR036388">
    <property type="entry name" value="WH-like_DNA-bd_sf"/>
</dbReference>
<accession>A0A0R2JPH9</accession>
<dbReference type="InterPro" id="IPR006343">
    <property type="entry name" value="DnaB/C_C"/>
</dbReference>
<evidence type="ECO:0000256" key="1">
    <source>
        <dbReference type="ARBA" id="ARBA00093462"/>
    </source>
</evidence>
<gene>
    <name evidence="5" type="ORF">IV52_GL000421</name>
</gene>
<feature type="region of interest" description="Disordered" evidence="2">
    <location>
        <begin position="202"/>
        <end position="234"/>
    </location>
</feature>
<dbReference type="AlphaFoldDB" id="A0A0R2JPH9"/>
<dbReference type="STRING" id="53444.AYR59_05550"/>
<feature type="domain" description="DnaD N-terminal" evidence="4">
    <location>
        <begin position="17"/>
        <end position="110"/>
    </location>
</feature>
<comment type="caution">
    <text evidence="5">The sequence shown here is derived from an EMBL/GenBank/DDBJ whole genome shotgun (WGS) entry which is preliminary data.</text>
</comment>
<dbReference type="InterPro" id="IPR034829">
    <property type="entry name" value="DnaD-like_sf"/>
</dbReference>
<protein>
    <submittedName>
        <fullName evidence="5">Primosome component related protein</fullName>
    </submittedName>
</protein>
<dbReference type="NCBIfam" id="TIGR01446">
    <property type="entry name" value="DnaD_dom"/>
    <property type="match status" value="1"/>
</dbReference>
<dbReference type="Pfam" id="PF07261">
    <property type="entry name" value="DnaB_2"/>
    <property type="match status" value="1"/>
</dbReference>
<dbReference type="PANTHER" id="PTHR37293">
    <property type="entry name" value="PHAGE REPLICATION PROTEIN-RELATED"/>
    <property type="match status" value="1"/>
</dbReference>
<dbReference type="InterPro" id="IPR053843">
    <property type="entry name" value="DnaD_N"/>
</dbReference>
<feature type="domain" description="DnaB/C C-terminal" evidence="3">
    <location>
        <begin position="135"/>
        <end position="207"/>
    </location>
</feature>
<dbReference type="Gene3D" id="1.10.10.10">
    <property type="entry name" value="Winged helix-like DNA-binding domain superfamily/Winged helix DNA-binding domain"/>
    <property type="match status" value="1"/>
</dbReference>
<comment type="similarity">
    <text evidence="1">Belongs to the DnaB/DnaD family.</text>
</comment>
<dbReference type="GeneID" id="61250301"/>
<dbReference type="Proteomes" id="UP000051565">
    <property type="component" value="Unassembled WGS sequence"/>
</dbReference>
<name>A0A0R2JPH9_9LACO</name>
<dbReference type="RefSeq" id="WP_056997611.1">
    <property type="nucleotide sequence ID" value="NZ_FUXS01000001.1"/>
</dbReference>
<evidence type="ECO:0000313" key="5">
    <source>
        <dbReference type="EMBL" id="KRN79016.1"/>
    </source>
</evidence>
<evidence type="ECO:0000256" key="2">
    <source>
        <dbReference type="SAM" id="MobiDB-lite"/>
    </source>
</evidence>
<dbReference type="InterPro" id="IPR053162">
    <property type="entry name" value="DnaD"/>
</dbReference>
<dbReference type="OrthoDB" id="9770238at2"/>
<reference evidence="5 6" key="1">
    <citation type="journal article" date="2015" name="Genome Announc.">
        <title>Expanding the biotechnology potential of lactobacilli through comparative genomics of 213 strains and associated genera.</title>
        <authorList>
            <person name="Sun Z."/>
            <person name="Harris H.M."/>
            <person name="McCann A."/>
            <person name="Guo C."/>
            <person name="Argimon S."/>
            <person name="Zhang W."/>
            <person name="Yang X."/>
            <person name="Jeffery I.B."/>
            <person name="Cooney J.C."/>
            <person name="Kagawa T.F."/>
            <person name="Liu W."/>
            <person name="Song Y."/>
            <person name="Salvetti E."/>
            <person name="Wrobel A."/>
            <person name="Rasinkangas P."/>
            <person name="Parkhill J."/>
            <person name="Rea M.C."/>
            <person name="O'Sullivan O."/>
            <person name="Ritari J."/>
            <person name="Douillard F.P."/>
            <person name="Paul Ross R."/>
            <person name="Yang R."/>
            <person name="Briner A.E."/>
            <person name="Felis G.E."/>
            <person name="de Vos W.M."/>
            <person name="Barrangou R."/>
            <person name="Klaenhammer T.R."/>
            <person name="Caufield P.W."/>
            <person name="Cui Y."/>
            <person name="Zhang H."/>
            <person name="O'Toole P.W."/>
        </authorList>
    </citation>
    <scope>NUCLEOTIDE SEQUENCE [LARGE SCALE GENOMIC DNA]</scope>
    <source>
        <strain evidence="5 6">DSM 20690</strain>
    </source>
</reference>
<organism evidence="5 6">
    <name type="scientific">Fructilactobacillus lindneri DSM 20690 = JCM 11027</name>
    <dbReference type="NCBI Taxonomy" id="1122148"/>
    <lineage>
        <taxon>Bacteria</taxon>
        <taxon>Bacillati</taxon>
        <taxon>Bacillota</taxon>
        <taxon>Bacilli</taxon>
        <taxon>Lactobacillales</taxon>
        <taxon>Lactobacillaceae</taxon>
        <taxon>Fructilactobacillus</taxon>
    </lineage>
</organism>
<evidence type="ECO:0000259" key="4">
    <source>
        <dbReference type="Pfam" id="PF21984"/>
    </source>
</evidence>
<dbReference type="Pfam" id="PF21984">
    <property type="entry name" value="DnaD_N"/>
    <property type="match status" value="1"/>
</dbReference>
<feature type="compositionally biased region" description="Polar residues" evidence="2">
    <location>
        <begin position="212"/>
        <end position="222"/>
    </location>
</feature>
<proteinExistence type="inferred from homology"/>
<sequence length="234" mass="26935">MDDKLTHYLNLGSINVSGFLLTNFPKLGIDSAELIIILELNYFRTQGDSFPNAQKLSTVTGLTESEVYEILHQLVAKKLISIKTSNTTNKDEYSLEPLINKMNQLMDNKETIPNYKMDVSKTKNNNEKNAKKETFDMISSEFGRMLSPLELETINAWFDEDNYSPKLVNLALKEAVLNQVYNLKYMDRILINWKKSNIQTAAQVEDQRNKRQSNFKSNNSNEGPKIPLFKIQKK</sequence>
<dbReference type="PATRIC" id="fig|1122148.6.peg.440"/>
<dbReference type="EMBL" id="JQBT01000032">
    <property type="protein sequence ID" value="KRN79016.1"/>
    <property type="molecule type" value="Genomic_DNA"/>
</dbReference>
<dbReference type="Gene3D" id="1.10.10.630">
    <property type="entry name" value="DnaD domain-like"/>
    <property type="match status" value="1"/>
</dbReference>
<evidence type="ECO:0000259" key="3">
    <source>
        <dbReference type="Pfam" id="PF07261"/>
    </source>
</evidence>